<evidence type="ECO:0000256" key="2">
    <source>
        <dbReference type="ARBA" id="ARBA00007647"/>
    </source>
</evidence>
<comment type="caution">
    <text evidence="9">The sequence shown here is derived from an EMBL/GenBank/DDBJ whole genome shotgun (WGS) entry which is preliminary data.</text>
</comment>
<dbReference type="EMBL" id="BEGY01000009">
    <property type="protein sequence ID" value="GAX74916.1"/>
    <property type="molecule type" value="Genomic_DNA"/>
</dbReference>
<dbReference type="GO" id="GO:0016757">
    <property type="term" value="F:glycosyltransferase activity"/>
    <property type="evidence" value="ECO:0007669"/>
    <property type="project" value="UniProtKB-UniRule"/>
</dbReference>
<dbReference type="InterPro" id="IPR008166">
    <property type="entry name" value="Glyco_transf_92"/>
</dbReference>
<evidence type="ECO:0000256" key="1">
    <source>
        <dbReference type="ARBA" id="ARBA00004167"/>
    </source>
</evidence>
<dbReference type="EC" id="2.4.1.-" evidence="8"/>
<keyword evidence="10" id="KW-1185">Reference proteome</keyword>
<sequence>MISRRKNIVVVLFIGLCFWQSIVWIKNLSKEINLGSSDTLHNPGISVEASRDSHLTHSVGGTKDSLAEFITPKIHEIVKSKDKEVLLEETIRDALNSVREELQDGGRHVHLHDVGSVPSTQAYVALCSIFKNEHGHLHQWIDYHRWLGVEKFYIFDHESSPPLSVELEEFVLQGTVELFYFSGTSWQLDADRYNSSSRQFLSPQTWAYDNCFRWFGKRHVFMGMLDADEYIVIREGLEHGGGQRPDLRSFLRPYEAYGGLVMQWQLMGPSGHVHRPQSETMLEYMQCMPKEVMQRFQEFRNVPFGFTKSFTNTKHYMDGCNPHVCALDGAKYMNEDMVPVTEEVIWEVHWSRIVVQHYVTRSIQDFELKMERGSGHSKYAKLSKKLNITGRGWNYFLLINDLSTGECHDGEVAYQNCCDTGACVCTPRSKKKELEGVL</sequence>
<proteinExistence type="inferred from homology"/>
<dbReference type="GO" id="GO:0005737">
    <property type="term" value="C:cytoplasm"/>
    <property type="evidence" value="ECO:0007669"/>
    <property type="project" value="TreeGrafter"/>
</dbReference>
<evidence type="ECO:0000313" key="10">
    <source>
        <dbReference type="Proteomes" id="UP000232323"/>
    </source>
</evidence>
<keyword evidence="5" id="KW-0812">Transmembrane</keyword>
<dbReference type="AlphaFoldDB" id="A0A250WVX7"/>
<dbReference type="STRING" id="1157962.A0A250WVX7"/>
<evidence type="ECO:0000256" key="7">
    <source>
        <dbReference type="ARBA" id="ARBA00023136"/>
    </source>
</evidence>
<dbReference type="Proteomes" id="UP000232323">
    <property type="component" value="Unassembled WGS sequence"/>
</dbReference>
<dbReference type="OrthoDB" id="2526284at2759"/>
<comment type="similarity">
    <text evidence="2 8">Belongs to the glycosyltransferase 92 family.</text>
</comment>
<evidence type="ECO:0000256" key="5">
    <source>
        <dbReference type="ARBA" id="ARBA00022692"/>
    </source>
</evidence>
<dbReference type="GO" id="GO:0016020">
    <property type="term" value="C:membrane"/>
    <property type="evidence" value="ECO:0007669"/>
    <property type="project" value="UniProtKB-SubCell"/>
</dbReference>
<keyword evidence="4 8" id="KW-0808">Transferase</keyword>
<evidence type="ECO:0000256" key="8">
    <source>
        <dbReference type="RuleBase" id="RU366017"/>
    </source>
</evidence>
<keyword evidence="3 8" id="KW-0328">Glycosyltransferase</keyword>
<reference evidence="9 10" key="1">
    <citation type="submission" date="2017-08" db="EMBL/GenBank/DDBJ databases">
        <title>Acidophilic green algal genome provides insights into adaptation to an acidic environment.</title>
        <authorList>
            <person name="Hirooka S."/>
            <person name="Hirose Y."/>
            <person name="Kanesaki Y."/>
            <person name="Higuchi S."/>
            <person name="Fujiwara T."/>
            <person name="Onuma R."/>
            <person name="Era A."/>
            <person name="Ohbayashi R."/>
            <person name="Uzuka A."/>
            <person name="Nozaki H."/>
            <person name="Yoshikawa H."/>
            <person name="Miyagishima S.Y."/>
        </authorList>
    </citation>
    <scope>NUCLEOTIDE SEQUENCE [LARGE SCALE GENOMIC DNA]</scope>
    <source>
        <strain evidence="9 10">NIES-2499</strain>
    </source>
</reference>
<accession>A0A250WVX7</accession>
<organism evidence="9 10">
    <name type="scientific">Chlamydomonas eustigma</name>
    <dbReference type="NCBI Taxonomy" id="1157962"/>
    <lineage>
        <taxon>Eukaryota</taxon>
        <taxon>Viridiplantae</taxon>
        <taxon>Chlorophyta</taxon>
        <taxon>core chlorophytes</taxon>
        <taxon>Chlorophyceae</taxon>
        <taxon>CS clade</taxon>
        <taxon>Chlamydomonadales</taxon>
        <taxon>Chlamydomonadaceae</taxon>
        <taxon>Chlamydomonas</taxon>
    </lineage>
</organism>
<evidence type="ECO:0000256" key="6">
    <source>
        <dbReference type="ARBA" id="ARBA00022989"/>
    </source>
</evidence>
<keyword evidence="7" id="KW-0472">Membrane</keyword>
<dbReference type="PANTHER" id="PTHR21461:SF69">
    <property type="entry name" value="GLYCOSYLTRANSFERASE FAMILY 92 PROTEIN"/>
    <property type="match status" value="1"/>
</dbReference>
<dbReference type="Pfam" id="PF01697">
    <property type="entry name" value="Glyco_transf_92"/>
    <property type="match status" value="1"/>
</dbReference>
<comment type="subcellular location">
    <subcellularLocation>
        <location evidence="1">Membrane</location>
        <topology evidence="1">Single-pass membrane protein</topology>
    </subcellularLocation>
</comment>
<evidence type="ECO:0000256" key="4">
    <source>
        <dbReference type="ARBA" id="ARBA00022679"/>
    </source>
</evidence>
<evidence type="ECO:0000313" key="9">
    <source>
        <dbReference type="EMBL" id="GAX74916.1"/>
    </source>
</evidence>
<protein>
    <recommendedName>
        <fullName evidence="8">Glycosyltransferase family 92 protein</fullName>
        <ecNumber evidence="8">2.4.1.-</ecNumber>
    </recommendedName>
</protein>
<evidence type="ECO:0000256" key="3">
    <source>
        <dbReference type="ARBA" id="ARBA00022676"/>
    </source>
</evidence>
<name>A0A250WVX7_9CHLO</name>
<keyword evidence="6" id="KW-1133">Transmembrane helix</keyword>
<dbReference type="PANTHER" id="PTHR21461">
    <property type="entry name" value="GLYCOSYLTRANSFERASE FAMILY 92 PROTEIN"/>
    <property type="match status" value="1"/>
</dbReference>
<gene>
    <name evidence="9" type="ORF">CEUSTIGMA_g2362.t1</name>
</gene>